<feature type="region of interest" description="Disordered" evidence="1">
    <location>
        <begin position="83"/>
        <end position="181"/>
    </location>
</feature>
<organism evidence="2 3">
    <name type="scientific">Terrabacter terrigena</name>
    <dbReference type="NCBI Taxonomy" id="574718"/>
    <lineage>
        <taxon>Bacteria</taxon>
        <taxon>Bacillati</taxon>
        <taxon>Actinomycetota</taxon>
        <taxon>Actinomycetes</taxon>
        <taxon>Micrococcales</taxon>
        <taxon>Intrasporangiaceae</taxon>
        <taxon>Terrabacter</taxon>
    </lineage>
</organism>
<accession>A0ABW3MUH9</accession>
<dbReference type="RefSeq" id="WP_386050485.1">
    <property type="nucleotide sequence ID" value="NZ_JBHTKH010000001.1"/>
</dbReference>
<keyword evidence="2" id="KW-0132">Cell division</keyword>
<proteinExistence type="predicted"/>
<sequence length="181" mass="18857">MKWFILFVGIVVLCLVVALLLGLAGGGLGRASSSLSHEPLPDEPLTDADFDDLVFDVGARGYRMSQVDGVVDRLRRELREKDEEIAVLRGEPLPGAAAATVGATEAASEAATEDVSEGASERAPERAAEPDPDPDPRPERVTRSTPAAGDHAPVVEDGSPADDGGGTRTPSAPTVGHERTP</sequence>
<reference evidence="3" key="1">
    <citation type="journal article" date="2019" name="Int. J. Syst. Evol. Microbiol.">
        <title>The Global Catalogue of Microorganisms (GCM) 10K type strain sequencing project: providing services to taxonomists for standard genome sequencing and annotation.</title>
        <authorList>
            <consortium name="The Broad Institute Genomics Platform"/>
            <consortium name="The Broad Institute Genome Sequencing Center for Infectious Disease"/>
            <person name="Wu L."/>
            <person name="Ma J."/>
        </authorList>
    </citation>
    <scope>NUCLEOTIDE SEQUENCE [LARGE SCALE GENOMIC DNA]</scope>
    <source>
        <strain evidence="3">CCUG 57508</strain>
    </source>
</reference>
<keyword evidence="3" id="KW-1185">Reference proteome</keyword>
<name>A0ABW3MUH9_9MICO</name>
<dbReference type="GO" id="GO:0051301">
    <property type="term" value="P:cell division"/>
    <property type="evidence" value="ECO:0007669"/>
    <property type="project" value="UniProtKB-KW"/>
</dbReference>
<gene>
    <name evidence="2" type="ORF">ACFQ2V_02635</name>
</gene>
<keyword evidence="2" id="KW-0131">Cell cycle</keyword>
<comment type="caution">
    <text evidence="2">The sequence shown here is derived from an EMBL/GenBank/DDBJ whole genome shotgun (WGS) entry which is preliminary data.</text>
</comment>
<feature type="compositionally biased region" description="Basic and acidic residues" evidence="1">
    <location>
        <begin position="119"/>
        <end position="142"/>
    </location>
</feature>
<dbReference type="Proteomes" id="UP001597046">
    <property type="component" value="Unassembled WGS sequence"/>
</dbReference>
<protein>
    <submittedName>
        <fullName evidence="2">Cell division protein DivIVA</fullName>
    </submittedName>
</protein>
<feature type="compositionally biased region" description="Low complexity" evidence="1">
    <location>
        <begin position="96"/>
        <end position="110"/>
    </location>
</feature>
<dbReference type="EMBL" id="JBHTKH010000001">
    <property type="protein sequence ID" value="MFD1053189.1"/>
    <property type="molecule type" value="Genomic_DNA"/>
</dbReference>
<evidence type="ECO:0000313" key="2">
    <source>
        <dbReference type="EMBL" id="MFD1053189.1"/>
    </source>
</evidence>
<evidence type="ECO:0000256" key="1">
    <source>
        <dbReference type="SAM" id="MobiDB-lite"/>
    </source>
</evidence>
<evidence type="ECO:0000313" key="3">
    <source>
        <dbReference type="Proteomes" id="UP001597046"/>
    </source>
</evidence>